<evidence type="ECO:0000256" key="5">
    <source>
        <dbReference type="ARBA" id="ARBA00022989"/>
    </source>
</evidence>
<dbReference type="SMART" id="SM00382">
    <property type="entry name" value="AAA"/>
    <property type="match status" value="1"/>
</dbReference>
<keyword evidence="6 8" id="KW-0472">Membrane</keyword>
<proteinExistence type="predicted"/>
<dbReference type="PANTHER" id="PTHR43394:SF1">
    <property type="entry name" value="ATP-BINDING CASSETTE SUB-FAMILY B MEMBER 10, MITOCHONDRIAL"/>
    <property type="match status" value="1"/>
</dbReference>
<dbReference type="Pfam" id="PF00005">
    <property type="entry name" value="ABC_tran"/>
    <property type="match status" value="1"/>
</dbReference>
<evidence type="ECO:0000313" key="13">
    <source>
        <dbReference type="Proteomes" id="UP000051401"/>
    </source>
</evidence>
<protein>
    <submittedName>
        <fullName evidence="11">Multidrug ABC transporter ATP-binding protein</fullName>
    </submittedName>
    <submittedName>
        <fullName evidence="12">Multidrug export ATP-binding/permease protein</fullName>
        <ecNumber evidence="12">3.6.3.-</ecNumber>
    </submittedName>
</protein>
<dbReference type="PROSITE" id="PS50893">
    <property type="entry name" value="ABC_TRANSPORTER_2"/>
    <property type="match status" value="1"/>
</dbReference>
<sequence length="548" mass="60285">MLRDFFAYYRPWRGLFLLDFGCAIASGLLELAFPIAIKFYIDRLLPSGDMPLIILAAAGLLLVYLFNAGLMAVVTYWGHMLGINIETEMRRKAFDQLQRLSFAFFDRQRTGTLVARVTRDLEEIGEVAHHGPEDLFVALMTFVGAFILMVFINVELGLITAVIFPAVVVLVAVYGRRLTQTWQQIYRSVANFNVRLEENVGGMRVVQSFANEAHEKDLFAKDNANYRRTKLDAYRLMAASTTLNYMGMRLVQVAILVAGAVFVAQGHLSIGGFVAFLLLVGVFFRPLDKIAAVMELYPRGLAGFQRYQDLMALEPDVAEKPDAREAPAFRGAIEFENVSFSYDAAMPVLEDISISVAAGETVAIVGQSGAGKSTLVSLVPRFYDPQGGRILIDGTDIRELTLASLRRQIGVVSQDVFLFGGTLRENVAYGRLGASEAEILEALDQAQLSELVQSLPQGLDTVVGERGVALSGGQKQRVAIARTFLKDPPILILDEATSALDLETEKRIQTALNRLSEGRTSLVIAHRPQTIKDADRVVRVEGGQLIAA</sequence>
<reference evidence="11 13" key="1">
    <citation type="submission" date="2015-04" db="EMBL/GenBank/DDBJ databases">
        <title>The draft genome sequence of Roseovarius indicus B108T.</title>
        <authorList>
            <person name="Li G."/>
            <person name="Lai Q."/>
            <person name="Shao Z."/>
            <person name="Yan P."/>
        </authorList>
    </citation>
    <scope>NUCLEOTIDE SEQUENCE [LARGE SCALE GENOMIC DNA]</scope>
    <source>
        <strain evidence="11 13">B108</strain>
    </source>
</reference>
<organism evidence="11 13">
    <name type="scientific">Roseovarius indicus</name>
    <dbReference type="NCBI Taxonomy" id="540747"/>
    <lineage>
        <taxon>Bacteria</taxon>
        <taxon>Pseudomonadati</taxon>
        <taxon>Pseudomonadota</taxon>
        <taxon>Alphaproteobacteria</taxon>
        <taxon>Rhodobacterales</taxon>
        <taxon>Roseobacteraceae</taxon>
        <taxon>Roseovarius</taxon>
    </lineage>
</organism>
<dbReference type="InterPro" id="IPR003439">
    <property type="entry name" value="ABC_transporter-like_ATP-bd"/>
</dbReference>
<feature type="transmembrane region" description="Helical" evidence="8">
    <location>
        <begin position="12"/>
        <end position="41"/>
    </location>
</feature>
<keyword evidence="12" id="KW-0378">Hydrolase</keyword>
<dbReference type="GO" id="GO:0015421">
    <property type="term" value="F:ABC-type oligopeptide transporter activity"/>
    <property type="evidence" value="ECO:0007669"/>
    <property type="project" value="TreeGrafter"/>
</dbReference>
<dbReference type="PROSITE" id="PS00211">
    <property type="entry name" value="ABC_TRANSPORTER_1"/>
    <property type="match status" value="1"/>
</dbReference>
<feature type="transmembrane region" description="Helical" evidence="8">
    <location>
        <begin position="243"/>
        <end position="264"/>
    </location>
</feature>
<comment type="function">
    <text evidence="7">Part of an ABC transporter complex. Transmembrane domains (TMD) form a pore in the inner membrane and the ATP-binding domain (NBD) is responsible for energy generation.</text>
</comment>
<dbReference type="EMBL" id="CP031598">
    <property type="protein sequence ID" value="QEW27779.1"/>
    <property type="molecule type" value="Genomic_DNA"/>
</dbReference>
<feature type="transmembrane region" description="Helical" evidence="8">
    <location>
        <begin position="135"/>
        <end position="152"/>
    </location>
</feature>
<accession>A0A0T5P3A8</accession>
<keyword evidence="5 8" id="KW-1133">Transmembrane helix</keyword>
<dbReference type="PROSITE" id="PS50929">
    <property type="entry name" value="ABC_TM1F"/>
    <property type="match status" value="1"/>
</dbReference>
<dbReference type="EC" id="3.6.3.-" evidence="12"/>
<feature type="transmembrane region" description="Helical" evidence="8">
    <location>
        <begin position="53"/>
        <end position="77"/>
    </location>
</feature>
<evidence type="ECO:0000313" key="11">
    <source>
        <dbReference type="EMBL" id="KRS15701.1"/>
    </source>
</evidence>
<dbReference type="CDD" id="cd18549">
    <property type="entry name" value="ABC_6TM_YwjA_like"/>
    <property type="match status" value="1"/>
</dbReference>
<dbReference type="GO" id="GO:0005886">
    <property type="term" value="C:plasma membrane"/>
    <property type="evidence" value="ECO:0007669"/>
    <property type="project" value="UniProtKB-SubCell"/>
</dbReference>
<feature type="transmembrane region" description="Helical" evidence="8">
    <location>
        <begin position="158"/>
        <end position="175"/>
    </location>
</feature>
<keyword evidence="13" id="KW-1185">Reference proteome</keyword>
<dbReference type="AlphaFoldDB" id="A0A0T5P3A8"/>
<dbReference type="KEGG" id="rid:RIdsm_03599"/>
<dbReference type="InterPro" id="IPR027417">
    <property type="entry name" value="P-loop_NTPase"/>
</dbReference>
<gene>
    <name evidence="12" type="ORF">RIdsm_03599</name>
    <name evidence="11" type="ORF">XM52_22980</name>
</gene>
<evidence type="ECO:0000313" key="12">
    <source>
        <dbReference type="EMBL" id="QEW27779.1"/>
    </source>
</evidence>
<dbReference type="InterPro" id="IPR003593">
    <property type="entry name" value="AAA+_ATPase"/>
</dbReference>
<evidence type="ECO:0000256" key="8">
    <source>
        <dbReference type="SAM" id="Phobius"/>
    </source>
</evidence>
<dbReference type="Proteomes" id="UP000051401">
    <property type="component" value="Unassembled WGS sequence"/>
</dbReference>
<dbReference type="RefSeq" id="WP_057819992.1">
    <property type="nucleotide sequence ID" value="NZ_CP031598.1"/>
</dbReference>
<dbReference type="OrthoDB" id="9808328at2"/>
<keyword evidence="2 8" id="KW-0812">Transmembrane</keyword>
<dbReference type="PATRIC" id="fig|540747.5.peg.2954"/>
<feature type="domain" description="ABC transmembrane type-1" evidence="10">
    <location>
        <begin position="17"/>
        <end position="299"/>
    </location>
</feature>
<dbReference type="GO" id="GO:0016887">
    <property type="term" value="F:ATP hydrolysis activity"/>
    <property type="evidence" value="ECO:0007669"/>
    <property type="project" value="InterPro"/>
</dbReference>
<evidence type="ECO:0000256" key="4">
    <source>
        <dbReference type="ARBA" id="ARBA00022840"/>
    </source>
</evidence>
<evidence type="ECO:0000259" key="9">
    <source>
        <dbReference type="PROSITE" id="PS50893"/>
    </source>
</evidence>
<name>A0A0T5P3A8_9RHOB</name>
<dbReference type="Gene3D" id="1.20.1560.10">
    <property type="entry name" value="ABC transporter type 1, transmembrane domain"/>
    <property type="match status" value="1"/>
</dbReference>
<dbReference type="PANTHER" id="PTHR43394">
    <property type="entry name" value="ATP-DEPENDENT PERMEASE MDL1, MITOCHONDRIAL"/>
    <property type="match status" value="1"/>
</dbReference>
<dbReference type="Gene3D" id="3.40.50.300">
    <property type="entry name" value="P-loop containing nucleotide triphosphate hydrolases"/>
    <property type="match status" value="1"/>
</dbReference>
<evidence type="ECO:0000313" key="14">
    <source>
        <dbReference type="Proteomes" id="UP000325785"/>
    </source>
</evidence>
<dbReference type="SUPFAM" id="SSF52540">
    <property type="entry name" value="P-loop containing nucleoside triphosphate hydrolases"/>
    <property type="match status" value="1"/>
</dbReference>
<dbReference type="SUPFAM" id="SSF90123">
    <property type="entry name" value="ABC transporter transmembrane region"/>
    <property type="match status" value="1"/>
</dbReference>
<evidence type="ECO:0000256" key="1">
    <source>
        <dbReference type="ARBA" id="ARBA00004651"/>
    </source>
</evidence>
<dbReference type="EMBL" id="LAXI01000020">
    <property type="protein sequence ID" value="KRS15701.1"/>
    <property type="molecule type" value="Genomic_DNA"/>
</dbReference>
<dbReference type="FunFam" id="3.40.50.300:FF:000218">
    <property type="entry name" value="Multidrug ABC transporter ATP-binding protein"/>
    <property type="match status" value="1"/>
</dbReference>
<comment type="subcellular location">
    <subcellularLocation>
        <location evidence="1">Cell membrane</location>
        <topology evidence="1">Multi-pass membrane protein</topology>
    </subcellularLocation>
</comment>
<evidence type="ECO:0000256" key="2">
    <source>
        <dbReference type="ARBA" id="ARBA00022692"/>
    </source>
</evidence>
<evidence type="ECO:0000259" key="10">
    <source>
        <dbReference type="PROSITE" id="PS50929"/>
    </source>
</evidence>
<feature type="domain" description="ABC transporter" evidence="9">
    <location>
        <begin position="333"/>
        <end position="548"/>
    </location>
</feature>
<evidence type="ECO:0000256" key="7">
    <source>
        <dbReference type="ARBA" id="ARBA00024725"/>
    </source>
</evidence>
<dbReference type="Pfam" id="PF00664">
    <property type="entry name" value="ABC_membrane"/>
    <property type="match status" value="1"/>
</dbReference>
<dbReference type="InterPro" id="IPR011527">
    <property type="entry name" value="ABC1_TM_dom"/>
</dbReference>
<dbReference type="InterPro" id="IPR036640">
    <property type="entry name" value="ABC1_TM_sf"/>
</dbReference>
<dbReference type="STRING" id="540747.SAMN04488031_12334"/>
<dbReference type="Proteomes" id="UP000325785">
    <property type="component" value="Chromosome"/>
</dbReference>
<reference evidence="12 14" key="2">
    <citation type="submission" date="2018-08" db="EMBL/GenBank/DDBJ databases">
        <title>Genetic Globetrotter - A new plasmid hitch-hiking vast phylogenetic and geographic distances.</title>
        <authorList>
            <person name="Vollmers J."/>
            <person name="Petersen J."/>
        </authorList>
    </citation>
    <scope>NUCLEOTIDE SEQUENCE [LARGE SCALE GENOMIC DNA]</scope>
    <source>
        <strain evidence="12 14">DSM 26383</strain>
    </source>
</reference>
<keyword evidence="3" id="KW-0547">Nucleotide-binding</keyword>
<dbReference type="GO" id="GO:0005524">
    <property type="term" value="F:ATP binding"/>
    <property type="evidence" value="ECO:0007669"/>
    <property type="project" value="UniProtKB-KW"/>
</dbReference>
<dbReference type="InterPro" id="IPR017871">
    <property type="entry name" value="ABC_transporter-like_CS"/>
</dbReference>
<dbReference type="InterPro" id="IPR039421">
    <property type="entry name" value="Type_1_exporter"/>
</dbReference>
<evidence type="ECO:0000256" key="6">
    <source>
        <dbReference type="ARBA" id="ARBA00023136"/>
    </source>
</evidence>
<evidence type="ECO:0000256" key="3">
    <source>
        <dbReference type="ARBA" id="ARBA00022741"/>
    </source>
</evidence>
<keyword evidence="4 11" id="KW-0067">ATP-binding</keyword>